<protein>
    <submittedName>
        <fullName evidence="2">Uncharacterized protein</fullName>
    </submittedName>
</protein>
<feature type="region of interest" description="Disordered" evidence="1">
    <location>
        <begin position="1"/>
        <end position="26"/>
    </location>
</feature>
<keyword evidence="3" id="KW-1185">Reference proteome</keyword>
<feature type="region of interest" description="Disordered" evidence="1">
    <location>
        <begin position="243"/>
        <end position="282"/>
    </location>
</feature>
<feature type="region of interest" description="Disordered" evidence="1">
    <location>
        <begin position="609"/>
        <end position="629"/>
    </location>
</feature>
<dbReference type="OrthoDB" id="552438at2759"/>
<dbReference type="AlphaFoldDB" id="D8UEH5"/>
<feature type="region of interest" description="Disordered" evidence="1">
    <location>
        <begin position="397"/>
        <end position="473"/>
    </location>
</feature>
<feature type="compositionally biased region" description="Low complexity" evidence="1">
    <location>
        <begin position="135"/>
        <end position="145"/>
    </location>
</feature>
<evidence type="ECO:0000256" key="1">
    <source>
        <dbReference type="SAM" id="MobiDB-lite"/>
    </source>
</evidence>
<gene>
    <name evidence="2" type="ORF">VOLCADRAFT_98117</name>
</gene>
<dbReference type="Proteomes" id="UP000001058">
    <property type="component" value="Unassembled WGS sequence"/>
</dbReference>
<sequence length="708" mass="72649">MSNDDGSSAALDSHAQTSHHRGAHLTSTGLAALTDAAQPDKLRDTRAWVAGLGAPGCQAPDPAAVPAAAPEPNFTPSKAQQQNMSYHRRSEDIEGILLKQPPTSTNAVTHTLTNATPAVAGTLHSAQSPGPLRPSGSNVSSGNDVSSICPAAAASSSSVGAVISPRRPTVAVAVGQGQPLQGNPACEEGGPAGGSGCSGGCSWTSGDDEGETAPLLSTYVATMLPSAGVAPPNDEIRIASRRNRSTGDSVWSAQRQQHPHPNQNQNQNLHGHSPYPHPPGVGVVAVMPTAAAPAAAPPLPPSDTSGAGAAGAPNVVLLCVAGGGGGGNTGSGSTRTLPCALMPRRATLQPQQVPFFHNHLNHLHHHNHLNHQHQQGRRQSLESYRLPLVAAAAGAAGAAANSGTSTVANSPALSDRDRDRSTSSYRVVPTPSLTRDAPRAVIDVSDISDKSSDCSTDDVADGGGGGGGISLRLPPLQPCHSNQFKAVRASVDGDLGPRPRQPGHSFFTDSHDEFDSWSQPQPGTQQHQHQHQQQQQQHQHSPHGLGRFLPAWLRNQPPPFLTGRSGPGGTADGGVGDAAAVSQLRTSSCTSTSCRTVAAVHGTAVATSGEGHGGGLLPPASLRSSGGGGGAVAGALQLHYCRDATTGSAEHLLLVAKLLPTPSPSPSQLEPPRLFNMRPSYSYSRSNTRIKSLAPRTAHSPNVPYPRT</sequence>
<feature type="compositionally biased region" description="Low complexity" evidence="1">
    <location>
        <begin position="259"/>
        <end position="268"/>
    </location>
</feature>
<dbReference type="InParanoid" id="D8UEH5"/>
<dbReference type="GeneID" id="9622814"/>
<feature type="region of interest" description="Disordered" evidence="1">
    <location>
        <begin position="686"/>
        <end position="708"/>
    </location>
</feature>
<evidence type="ECO:0000313" key="2">
    <source>
        <dbReference type="EMBL" id="EFJ41845.1"/>
    </source>
</evidence>
<evidence type="ECO:0000313" key="3">
    <source>
        <dbReference type="Proteomes" id="UP000001058"/>
    </source>
</evidence>
<feature type="region of interest" description="Disordered" evidence="1">
    <location>
        <begin position="491"/>
        <end position="573"/>
    </location>
</feature>
<dbReference type="EMBL" id="GL378389">
    <property type="protein sequence ID" value="EFJ41845.1"/>
    <property type="molecule type" value="Genomic_DNA"/>
</dbReference>
<feature type="compositionally biased region" description="Polar residues" evidence="1">
    <location>
        <begin position="74"/>
        <end position="85"/>
    </location>
</feature>
<accession>D8UEH5</accession>
<dbReference type="KEGG" id="vcn:VOLCADRAFT_98117"/>
<proteinExistence type="predicted"/>
<feature type="region of interest" description="Disordered" evidence="1">
    <location>
        <begin position="60"/>
        <end position="85"/>
    </location>
</feature>
<reference evidence="2 3" key="1">
    <citation type="journal article" date="2010" name="Science">
        <title>Genomic analysis of organismal complexity in the multicellular green alga Volvox carteri.</title>
        <authorList>
            <person name="Prochnik S.E."/>
            <person name="Umen J."/>
            <person name="Nedelcu A.M."/>
            <person name="Hallmann A."/>
            <person name="Miller S.M."/>
            <person name="Nishii I."/>
            <person name="Ferris P."/>
            <person name="Kuo A."/>
            <person name="Mitros T."/>
            <person name="Fritz-Laylin L.K."/>
            <person name="Hellsten U."/>
            <person name="Chapman J."/>
            <person name="Simakov O."/>
            <person name="Rensing S.A."/>
            <person name="Terry A."/>
            <person name="Pangilinan J."/>
            <person name="Kapitonov V."/>
            <person name="Jurka J."/>
            <person name="Salamov A."/>
            <person name="Shapiro H."/>
            <person name="Schmutz J."/>
            <person name="Grimwood J."/>
            <person name="Lindquist E."/>
            <person name="Lucas S."/>
            <person name="Grigoriev I.V."/>
            <person name="Schmitt R."/>
            <person name="Kirk D."/>
            <person name="Rokhsar D.S."/>
        </authorList>
    </citation>
    <scope>NUCLEOTIDE SEQUENCE [LARGE SCALE GENOMIC DNA]</scope>
    <source>
        <strain evidence="3">f. Nagariensis / Eve</strain>
    </source>
</reference>
<feature type="compositionally biased region" description="Polar residues" evidence="1">
    <location>
        <begin position="246"/>
        <end position="255"/>
    </location>
</feature>
<organism evidence="3">
    <name type="scientific">Volvox carteri f. nagariensis</name>
    <dbReference type="NCBI Taxonomy" id="3068"/>
    <lineage>
        <taxon>Eukaryota</taxon>
        <taxon>Viridiplantae</taxon>
        <taxon>Chlorophyta</taxon>
        <taxon>core chlorophytes</taxon>
        <taxon>Chlorophyceae</taxon>
        <taxon>CS clade</taxon>
        <taxon>Chlamydomonadales</taxon>
        <taxon>Volvocaceae</taxon>
        <taxon>Volvox</taxon>
    </lineage>
</organism>
<feature type="compositionally biased region" description="Low complexity" evidence="1">
    <location>
        <begin position="60"/>
        <end position="72"/>
    </location>
</feature>
<feature type="compositionally biased region" description="Low complexity" evidence="1">
    <location>
        <begin position="525"/>
        <end position="539"/>
    </location>
</feature>
<feature type="region of interest" description="Disordered" evidence="1">
    <location>
        <begin position="122"/>
        <end position="145"/>
    </location>
</feature>
<name>D8UEH5_VOLCA</name>
<dbReference type="RefSeq" id="XP_002957043.1">
    <property type="nucleotide sequence ID" value="XM_002956997.1"/>
</dbReference>
<feature type="compositionally biased region" description="Low complexity" evidence="1">
    <location>
        <begin position="397"/>
        <end position="410"/>
    </location>
</feature>